<protein>
    <recommendedName>
        <fullName evidence="3">Serine protease</fullName>
    </recommendedName>
</protein>
<gene>
    <name evidence="1" type="ORF">IPP15_23765</name>
</gene>
<evidence type="ECO:0000313" key="2">
    <source>
        <dbReference type="Proteomes" id="UP000808337"/>
    </source>
</evidence>
<dbReference type="Proteomes" id="UP000808337">
    <property type="component" value="Unassembled WGS sequence"/>
</dbReference>
<dbReference type="Gene3D" id="2.40.10.10">
    <property type="entry name" value="Trypsin-like serine proteases"/>
    <property type="match status" value="1"/>
</dbReference>
<dbReference type="EMBL" id="JADKGY010000035">
    <property type="protein sequence ID" value="MBK9985318.1"/>
    <property type="molecule type" value="Genomic_DNA"/>
</dbReference>
<dbReference type="AlphaFoldDB" id="A0A9D7XUU5"/>
<dbReference type="SUPFAM" id="SSF50494">
    <property type="entry name" value="Trypsin-like serine proteases"/>
    <property type="match status" value="1"/>
</dbReference>
<name>A0A9D7XUU5_9BACT</name>
<accession>A0A9D7XUU5</accession>
<evidence type="ECO:0000313" key="1">
    <source>
        <dbReference type="EMBL" id="MBK9985318.1"/>
    </source>
</evidence>
<dbReference type="InterPro" id="IPR043504">
    <property type="entry name" value="Peptidase_S1_PA_chymotrypsin"/>
</dbReference>
<dbReference type="InterPro" id="IPR009003">
    <property type="entry name" value="Peptidase_S1_PA"/>
</dbReference>
<comment type="caution">
    <text evidence="1">The sequence shown here is derived from an EMBL/GenBank/DDBJ whole genome shotgun (WGS) entry which is preliminary data.</text>
</comment>
<sequence>MLNIRRFILSTSFLLIGILATIPFTATAQKSSIVQVHADKASGYGVACGGPDLIVTALHVVSGKSTIMVVWQGKSAYADIEKIYKPSDLALLRLQTPLGIPSLTLYSGEPPYDTNINFWEMPVNTASMSAKTTVLEERTSLAKISPRVANNPTGLSKALCSDGGQYYPGMNTEVINFKEPNIRKAHSGSPLTYDNKILGMVDGGAKLVDGKACVWAIPAADFNKLFNQGTPLSKPMQSCDQGGIENKYMYSGLRSDNPLLSPEEVRQAKQFENPMKIPTGGGELIQLYHDYRMSFGEVYETLFDDEKQDLTEILDAEESISLEDLLDKTIDLYVEDVTGITLMIPSQCRLSRTADDYGTLITTSSPGGLITMSVYISPNESMDNGLQAMSAFKSYMATSGMILQPKDEDIDDFSDDEDNPYYSEHIEKEGSNQNGDVQSGWYADLIINDGDFLAVIVTVNDWAGLDNQPDELMYFYLMETCASLCDFTIY</sequence>
<proteinExistence type="predicted"/>
<organism evidence="1 2">
    <name type="scientific">Candidatus Opimibacter skivensis</name>
    <dbReference type="NCBI Taxonomy" id="2982028"/>
    <lineage>
        <taxon>Bacteria</taxon>
        <taxon>Pseudomonadati</taxon>
        <taxon>Bacteroidota</taxon>
        <taxon>Saprospiria</taxon>
        <taxon>Saprospirales</taxon>
        <taxon>Saprospiraceae</taxon>
        <taxon>Candidatus Opimibacter</taxon>
    </lineage>
</organism>
<evidence type="ECO:0008006" key="3">
    <source>
        <dbReference type="Google" id="ProtNLM"/>
    </source>
</evidence>
<reference evidence="1 2" key="1">
    <citation type="submission" date="2020-10" db="EMBL/GenBank/DDBJ databases">
        <title>Connecting structure to function with the recovery of over 1000 high-quality activated sludge metagenome-assembled genomes encoding full-length rRNA genes using long-read sequencing.</title>
        <authorList>
            <person name="Singleton C.M."/>
            <person name="Petriglieri F."/>
            <person name="Kristensen J.M."/>
            <person name="Kirkegaard R.H."/>
            <person name="Michaelsen T.Y."/>
            <person name="Andersen M.H."/>
            <person name="Karst S.M."/>
            <person name="Dueholm M.S."/>
            <person name="Nielsen P.H."/>
            <person name="Albertsen M."/>
        </authorList>
    </citation>
    <scope>NUCLEOTIDE SEQUENCE [LARGE SCALE GENOMIC DNA]</scope>
    <source>
        <strain evidence="1">Ribe_18-Q3-R11-54_MAXAC.273</strain>
    </source>
</reference>